<dbReference type="CDD" id="cd17324">
    <property type="entry name" value="MFS_NepI_like"/>
    <property type="match status" value="1"/>
</dbReference>
<evidence type="ECO:0000256" key="5">
    <source>
        <dbReference type="ARBA" id="ARBA00023136"/>
    </source>
</evidence>
<feature type="domain" description="Major facilitator superfamily (MFS) profile" evidence="7">
    <location>
        <begin position="10"/>
        <end position="393"/>
    </location>
</feature>
<dbReference type="AlphaFoldDB" id="A0A315ZH42"/>
<feature type="transmembrane region" description="Helical" evidence="6">
    <location>
        <begin position="135"/>
        <end position="158"/>
    </location>
</feature>
<proteinExistence type="predicted"/>
<sequence length="408" mass="44655">MELTTKEKRILYLLAAVSFTNILDFMIMMPLGNQFKEVFDLIPSQWSLVISSYTFSAGISGILTFFIIDRFERKSFLLSIYTGFIIGTAFCALAFSYESLVVARAFTGIFGGVINAILFSMVGDILPVLKRGKGMGVLLIGFSAASSLGVPLGLYLGLNVNWQAPFIFIVGVAVLLWFAILKFIPKINNTKQARSLSDSFRALSKIFRNKTQIIALAGLFSMFFGHFIIIPFLAPYMVNNVGISENHLTWIYFIGGIVTIFSSPFIGRLTDKYGRLKVYAILALLSLIPHLIITNMGPTPIHFVLIASTLLFILGGRSIPANTMVLDTATAEERGAFMSIRSGVQQMASALASFIAGYILMETPSGTYENYSIAGGLGAILTLSSIFLMYKAMNANKNVKEKVAEVAS</sequence>
<feature type="transmembrane region" description="Helical" evidence="6">
    <location>
        <begin position="299"/>
        <end position="316"/>
    </location>
</feature>
<gene>
    <name evidence="8" type="ORF">BC781_101864</name>
</gene>
<feature type="transmembrane region" description="Helical" evidence="6">
    <location>
        <begin position="276"/>
        <end position="293"/>
    </location>
</feature>
<dbReference type="Proteomes" id="UP000245535">
    <property type="component" value="Unassembled WGS sequence"/>
</dbReference>
<evidence type="ECO:0000313" key="8">
    <source>
        <dbReference type="EMBL" id="PWJ44493.1"/>
    </source>
</evidence>
<dbReference type="PROSITE" id="PS50850">
    <property type="entry name" value="MFS"/>
    <property type="match status" value="1"/>
</dbReference>
<feature type="transmembrane region" description="Helical" evidence="6">
    <location>
        <begin position="12"/>
        <end position="32"/>
    </location>
</feature>
<keyword evidence="5 6" id="KW-0472">Membrane</keyword>
<dbReference type="PANTHER" id="PTHR43124">
    <property type="entry name" value="PURINE EFFLUX PUMP PBUE"/>
    <property type="match status" value="1"/>
</dbReference>
<dbReference type="InterPro" id="IPR036259">
    <property type="entry name" value="MFS_trans_sf"/>
</dbReference>
<evidence type="ECO:0000313" key="9">
    <source>
        <dbReference type="Proteomes" id="UP000245535"/>
    </source>
</evidence>
<dbReference type="Pfam" id="PF07690">
    <property type="entry name" value="MFS_1"/>
    <property type="match status" value="1"/>
</dbReference>
<name>A0A315ZH42_SEDFL</name>
<feature type="transmembrane region" description="Helical" evidence="6">
    <location>
        <begin position="101"/>
        <end position="123"/>
    </location>
</feature>
<dbReference type="Gene3D" id="1.20.1250.20">
    <property type="entry name" value="MFS general substrate transporter like domains"/>
    <property type="match status" value="2"/>
</dbReference>
<organism evidence="8 9">
    <name type="scientific">Sediminitomix flava</name>
    <dbReference type="NCBI Taxonomy" id="379075"/>
    <lineage>
        <taxon>Bacteria</taxon>
        <taxon>Pseudomonadati</taxon>
        <taxon>Bacteroidota</taxon>
        <taxon>Cytophagia</taxon>
        <taxon>Cytophagales</taxon>
        <taxon>Flammeovirgaceae</taxon>
        <taxon>Sediminitomix</taxon>
    </lineage>
</organism>
<dbReference type="GO" id="GO:0005886">
    <property type="term" value="C:plasma membrane"/>
    <property type="evidence" value="ECO:0007669"/>
    <property type="project" value="UniProtKB-SubCell"/>
</dbReference>
<dbReference type="InterPro" id="IPR011701">
    <property type="entry name" value="MFS"/>
</dbReference>
<evidence type="ECO:0000256" key="1">
    <source>
        <dbReference type="ARBA" id="ARBA00004651"/>
    </source>
</evidence>
<dbReference type="RefSeq" id="WP_109615982.1">
    <property type="nucleotide sequence ID" value="NZ_QGDO01000001.1"/>
</dbReference>
<dbReference type="InterPro" id="IPR020846">
    <property type="entry name" value="MFS_dom"/>
</dbReference>
<feature type="transmembrane region" description="Helical" evidence="6">
    <location>
        <begin position="373"/>
        <end position="390"/>
    </location>
</feature>
<evidence type="ECO:0000256" key="6">
    <source>
        <dbReference type="SAM" id="Phobius"/>
    </source>
</evidence>
<evidence type="ECO:0000256" key="2">
    <source>
        <dbReference type="ARBA" id="ARBA00022475"/>
    </source>
</evidence>
<keyword evidence="4 6" id="KW-1133">Transmembrane helix</keyword>
<keyword evidence="3 6" id="KW-0812">Transmembrane</keyword>
<dbReference type="EMBL" id="QGDO01000001">
    <property type="protein sequence ID" value="PWJ44493.1"/>
    <property type="molecule type" value="Genomic_DNA"/>
</dbReference>
<feature type="transmembrane region" description="Helical" evidence="6">
    <location>
        <begin position="75"/>
        <end position="95"/>
    </location>
</feature>
<dbReference type="SUPFAM" id="SSF103473">
    <property type="entry name" value="MFS general substrate transporter"/>
    <property type="match status" value="1"/>
</dbReference>
<feature type="transmembrane region" description="Helical" evidence="6">
    <location>
        <begin position="343"/>
        <end position="361"/>
    </location>
</feature>
<feature type="transmembrane region" description="Helical" evidence="6">
    <location>
        <begin position="213"/>
        <end position="238"/>
    </location>
</feature>
<dbReference type="InterPro" id="IPR050189">
    <property type="entry name" value="MFS_Efflux_Transporters"/>
</dbReference>
<evidence type="ECO:0000256" key="3">
    <source>
        <dbReference type="ARBA" id="ARBA00022692"/>
    </source>
</evidence>
<feature type="transmembrane region" description="Helical" evidence="6">
    <location>
        <begin position="164"/>
        <end position="184"/>
    </location>
</feature>
<feature type="transmembrane region" description="Helical" evidence="6">
    <location>
        <begin position="250"/>
        <end position="269"/>
    </location>
</feature>
<evidence type="ECO:0000259" key="7">
    <source>
        <dbReference type="PROSITE" id="PS50850"/>
    </source>
</evidence>
<comment type="subcellular location">
    <subcellularLocation>
        <location evidence="1">Cell membrane</location>
        <topology evidence="1">Multi-pass membrane protein</topology>
    </subcellularLocation>
</comment>
<protein>
    <submittedName>
        <fullName evidence="8">Putative MFS family arabinose efflux permease</fullName>
    </submittedName>
</protein>
<dbReference type="OrthoDB" id="9812221at2"/>
<keyword evidence="9" id="KW-1185">Reference proteome</keyword>
<dbReference type="GO" id="GO:0022857">
    <property type="term" value="F:transmembrane transporter activity"/>
    <property type="evidence" value="ECO:0007669"/>
    <property type="project" value="InterPro"/>
</dbReference>
<keyword evidence="2" id="KW-1003">Cell membrane</keyword>
<dbReference type="PANTHER" id="PTHR43124:SF3">
    <property type="entry name" value="CHLORAMPHENICOL EFFLUX PUMP RV0191"/>
    <property type="match status" value="1"/>
</dbReference>
<accession>A0A315ZH42</accession>
<reference evidence="8 9" key="1">
    <citation type="submission" date="2018-03" db="EMBL/GenBank/DDBJ databases">
        <title>Genomic Encyclopedia of Archaeal and Bacterial Type Strains, Phase II (KMG-II): from individual species to whole genera.</title>
        <authorList>
            <person name="Goeker M."/>
        </authorList>
    </citation>
    <scope>NUCLEOTIDE SEQUENCE [LARGE SCALE GENOMIC DNA]</scope>
    <source>
        <strain evidence="8 9">DSM 28229</strain>
    </source>
</reference>
<evidence type="ECO:0000256" key="4">
    <source>
        <dbReference type="ARBA" id="ARBA00022989"/>
    </source>
</evidence>
<comment type="caution">
    <text evidence="8">The sequence shown here is derived from an EMBL/GenBank/DDBJ whole genome shotgun (WGS) entry which is preliminary data.</text>
</comment>
<feature type="transmembrane region" description="Helical" evidence="6">
    <location>
        <begin position="44"/>
        <end position="68"/>
    </location>
</feature>